<dbReference type="Proteomes" id="UP001367508">
    <property type="component" value="Unassembled WGS sequence"/>
</dbReference>
<evidence type="ECO:0000313" key="1">
    <source>
        <dbReference type="EMBL" id="KAK7359953.1"/>
    </source>
</evidence>
<proteinExistence type="predicted"/>
<keyword evidence="2" id="KW-1185">Reference proteome</keyword>
<organism evidence="1 2">
    <name type="scientific">Canavalia gladiata</name>
    <name type="common">Sword bean</name>
    <name type="synonym">Dolichos gladiatus</name>
    <dbReference type="NCBI Taxonomy" id="3824"/>
    <lineage>
        <taxon>Eukaryota</taxon>
        <taxon>Viridiplantae</taxon>
        <taxon>Streptophyta</taxon>
        <taxon>Embryophyta</taxon>
        <taxon>Tracheophyta</taxon>
        <taxon>Spermatophyta</taxon>
        <taxon>Magnoliopsida</taxon>
        <taxon>eudicotyledons</taxon>
        <taxon>Gunneridae</taxon>
        <taxon>Pentapetalae</taxon>
        <taxon>rosids</taxon>
        <taxon>fabids</taxon>
        <taxon>Fabales</taxon>
        <taxon>Fabaceae</taxon>
        <taxon>Papilionoideae</taxon>
        <taxon>50 kb inversion clade</taxon>
        <taxon>NPAAA clade</taxon>
        <taxon>indigoferoid/millettioid clade</taxon>
        <taxon>Phaseoleae</taxon>
        <taxon>Canavalia</taxon>
    </lineage>
</organism>
<name>A0AAN9MWX1_CANGL</name>
<gene>
    <name evidence="1" type="ORF">VNO77_01922</name>
</gene>
<comment type="caution">
    <text evidence="1">The sequence shown here is derived from an EMBL/GenBank/DDBJ whole genome shotgun (WGS) entry which is preliminary data.</text>
</comment>
<accession>A0AAN9MWX1</accession>
<evidence type="ECO:0000313" key="2">
    <source>
        <dbReference type="Proteomes" id="UP001367508"/>
    </source>
</evidence>
<dbReference type="EMBL" id="JAYMYQ010000001">
    <property type="protein sequence ID" value="KAK7359953.1"/>
    <property type="molecule type" value="Genomic_DNA"/>
</dbReference>
<sequence>MRPIFVVRDSYENQCIYLYFSLVISKNMERRSSRLAKLILEEFYTAPCVGGSDSSSSKEIDSYHLNNDDVIKKIKPNNLNDDSSDSTNDLSATCRESYFLMSGSNEVNLMGWNFKINLFSEGSNMLANQ</sequence>
<protein>
    <submittedName>
        <fullName evidence="1">Uncharacterized protein</fullName>
    </submittedName>
</protein>
<dbReference type="AlphaFoldDB" id="A0AAN9MWX1"/>
<reference evidence="1 2" key="1">
    <citation type="submission" date="2024-01" db="EMBL/GenBank/DDBJ databases">
        <title>The genomes of 5 underutilized Papilionoideae crops provide insights into root nodulation and disease resistanc.</title>
        <authorList>
            <person name="Jiang F."/>
        </authorList>
    </citation>
    <scope>NUCLEOTIDE SEQUENCE [LARGE SCALE GENOMIC DNA]</scope>
    <source>
        <strain evidence="1">LVBAO_FW01</strain>
        <tissue evidence="1">Leaves</tissue>
    </source>
</reference>